<evidence type="ECO:0008006" key="4">
    <source>
        <dbReference type="Google" id="ProtNLM"/>
    </source>
</evidence>
<keyword evidence="3" id="KW-1185">Reference proteome</keyword>
<reference evidence="2" key="1">
    <citation type="journal article" date="2015" name="Int. J. Syst. Evol. Microbiol.">
        <title>Rhizobium oryzicola sp. nov., potential plant-growth-promoting endophytic bacteria isolated from rice roots.</title>
        <authorList>
            <person name="Zhang X.X."/>
            <person name="Gao J.S."/>
            <person name="Cao Y.H."/>
            <person name="Sheirdil R.A."/>
            <person name="Wang X.C."/>
            <person name="Zhang L."/>
        </authorList>
    </citation>
    <scope>NUCLEOTIDE SEQUENCE</scope>
    <source>
        <strain evidence="2">05753</strain>
    </source>
</reference>
<protein>
    <recommendedName>
        <fullName evidence="4">Cell envelope biogenesis protein OmpA</fullName>
    </recommendedName>
</protein>
<evidence type="ECO:0000256" key="1">
    <source>
        <dbReference type="SAM" id="MobiDB-lite"/>
    </source>
</evidence>
<sequence>MFPTAFTHNVTQFARTLSLPERVTHSPFRNMALETLRRRNATLDSVFYDVKAVTAEEAFYISGCLAAEGAILVVPPTGGPPLRLYDTVDDFIIGGGAKIDVLAVAGVGSSALGSAAFGRNIADAVGRPVAVVISGYGLADVMTEAMGGYFLFGYLNSFRHAFERLDEFFGRPQFGIATHLSTERLCESSLDTQTVKAILSDRRFSFTLLVGHSKGNLVISEALYELAETQRPVVEKLAEKAKIVTLSARIAMPPVFKDVVDVMGEWDWFGEINSRPTIPADEIVPKAWHHTNTELPNHLPVTEILQKVLTPRISATILTMPAPVPAPAAVAIPEPLPAQAIETAPLVVAEPPLPEIPEPVVVTLPDEPVAAVETVHAEEVAEPAAVVQEVAPEAAPLPPAEMPAAVADVTVSEEVIVPSPAPIPSVKKSVARPRVGGGGGRGRKT</sequence>
<organism evidence="2 3">
    <name type="scientific">Rhizobium oryzicola</name>
    <dbReference type="NCBI Taxonomy" id="1232668"/>
    <lineage>
        <taxon>Bacteria</taxon>
        <taxon>Pseudomonadati</taxon>
        <taxon>Pseudomonadota</taxon>
        <taxon>Alphaproteobacteria</taxon>
        <taxon>Hyphomicrobiales</taxon>
        <taxon>Rhizobiaceae</taxon>
        <taxon>Rhizobium/Agrobacterium group</taxon>
        <taxon>Rhizobium</taxon>
    </lineage>
</organism>
<proteinExistence type="predicted"/>
<dbReference type="RefSeq" id="WP_302076453.1">
    <property type="nucleotide sequence ID" value="NZ_JAUKWQ010000002.1"/>
</dbReference>
<gene>
    <name evidence="2" type="ORF">Q2T52_09385</name>
</gene>
<evidence type="ECO:0000313" key="2">
    <source>
        <dbReference type="EMBL" id="MDO1582310.1"/>
    </source>
</evidence>
<dbReference type="Proteomes" id="UP001169006">
    <property type="component" value="Unassembled WGS sequence"/>
</dbReference>
<reference evidence="2" key="2">
    <citation type="submission" date="2023-07" db="EMBL/GenBank/DDBJ databases">
        <authorList>
            <person name="Sun H."/>
        </authorList>
    </citation>
    <scope>NUCLEOTIDE SEQUENCE</scope>
    <source>
        <strain evidence="2">05753</strain>
    </source>
</reference>
<name>A0ABT8SV47_9HYPH</name>
<feature type="region of interest" description="Disordered" evidence="1">
    <location>
        <begin position="420"/>
        <end position="445"/>
    </location>
</feature>
<dbReference type="EMBL" id="JAUKWQ010000002">
    <property type="protein sequence ID" value="MDO1582310.1"/>
    <property type="molecule type" value="Genomic_DNA"/>
</dbReference>
<accession>A0ABT8SV47</accession>
<comment type="caution">
    <text evidence="2">The sequence shown here is derived from an EMBL/GenBank/DDBJ whole genome shotgun (WGS) entry which is preliminary data.</text>
</comment>
<feature type="compositionally biased region" description="Low complexity" evidence="1">
    <location>
        <begin position="424"/>
        <end position="434"/>
    </location>
</feature>
<evidence type="ECO:0000313" key="3">
    <source>
        <dbReference type="Proteomes" id="UP001169006"/>
    </source>
</evidence>
<feature type="compositionally biased region" description="Gly residues" evidence="1">
    <location>
        <begin position="435"/>
        <end position="445"/>
    </location>
</feature>